<gene>
    <name evidence="2" type="ORF">SAMN05421780_102330</name>
</gene>
<dbReference type="SMART" id="SM00479">
    <property type="entry name" value="EXOIII"/>
    <property type="match status" value="1"/>
</dbReference>
<reference evidence="2 3" key="1">
    <citation type="submission" date="2016-10" db="EMBL/GenBank/DDBJ databases">
        <authorList>
            <person name="de Groot N.N."/>
        </authorList>
    </citation>
    <scope>NUCLEOTIDE SEQUENCE [LARGE SCALE GENOMIC DNA]</scope>
    <source>
        <strain evidence="2 3">DSM 6793</strain>
    </source>
</reference>
<dbReference type="OrthoDB" id="9791657at2"/>
<dbReference type="EMBL" id="FOLE01000002">
    <property type="protein sequence ID" value="SFC03052.1"/>
    <property type="molecule type" value="Genomic_DNA"/>
</dbReference>
<dbReference type="Pfam" id="PF00929">
    <property type="entry name" value="RNase_T"/>
    <property type="match status" value="1"/>
</dbReference>
<dbReference type="InterPro" id="IPR012337">
    <property type="entry name" value="RNaseH-like_sf"/>
</dbReference>
<dbReference type="PANTHER" id="PTHR30231:SF41">
    <property type="entry name" value="DNA POLYMERASE III SUBUNIT EPSILON"/>
    <property type="match status" value="1"/>
</dbReference>
<dbReference type="PANTHER" id="PTHR30231">
    <property type="entry name" value="DNA POLYMERASE III SUBUNIT EPSILON"/>
    <property type="match status" value="1"/>
</dbReference>
<organism evidence="2 3">
    <name type="scientific">Flexibacter flexilis DSM 6793</name>
    <dbReference type="NCBI Taxonomy" id="927664"/>
    <lineage>
        <taxon>Bacteria</taxon>
        <taxon>Pseudomonadati</taxon>
        <taxon>Bacteroidota</taxon>
        <taxon>Cytophagia</taxon>
        <taxon>Cytophagales</taxon>
        <taxon>Flexibacteraceae</taxon>
        <taxon>Flexibacter</taxon>
    </lineage>
</organism>
<dbReference type="InterPro" id="IPR036397">
    <property type="entry name" value="RNaseH_sf"/>
</dbReference>
<evidence type="ECO:0000313" key="3">
    <source>
        <dbReference type="Proteomes" id="UP000199514"/>
    </source>
</evidence>
<evidence type="ECO:0000259" key="1">
    <source>
        <dbReference type="SMART" id="SM00479"/>
    </source>
</evidence>
<keyword evidence="3" id="KW-1185">Reference proteome</keyword>
<dbReference type="GO" id="GO:0005829">
    <property type="term" value="C:cytosol"/>
    <property type="evidence" value="ECO:0007669"/>
    <property type="project" value="TreeGrafter"/>
</dbReference>
<dbReference type="Proteomes" id="UP000199514">
    <property type="component" value="Unassembled WGS sequence"/>
</dbReference>
<dbReference type="GO" id="GO:0003676">
    <property type="term" value="F:nucleic acid binding"/>
    <property type="evidence" value="ECO:0007669"/>
    <property type="project" value="InterPro"/>
</dbReference>
<dbReference type="InterPro" id="IPR046768">
    <property type="entry name" value="ExoX-like_C"/>
</dbReference>
<feature type="domain" description="Exonuclease" evidence="1">
    <location>
        <begin position="9"/>
        <end position="179"/>
    </location>
</feature>
<name>A0A1I1FVJ3_9BACT</name>
<dbReference type="AlphaFoldDB" id="A0A1I1FVJ3"/>
<dbReference type="InterPro" id="IPR013520">
    <property type="entry name" value="Ribonucl_H"/>
</dbReference>
<dbReference type="Gene3D" id="3.30.420.10">
    <property type="entry name" value="Ribonuclease H-like superfamily/Ribonuclease H"/>
    <property type="match status" value="1"/>
</dbReference>
<sequence>MHYLKIKKPLAFFDLETTGVNPVTDRIVEIAIVKAMPNGELLTKVWKVNPTIPIPLESSAIHGIYDKDVANEPTFKQLAKTVEQFLEGADLAGFNICKFDIPLLVEEFLRADVNFDVSNRKIADAQKIFHLMEPRTLSAAYKFYCGDDITSLGGNAHSAEIDTLATYHVLNEQIKRYEGKSIKDSVSGRVWTPVANDMDALHQLSTSNTVDLAGRMAYNAKGEAVFTFGKHKDRPVAEVLQKEPSYYDWMMKGDFPLETKRRLTELKLKMSQLNR</sequence>
<dbReference type="GO" id="GO:0045004">
    <property type="term" value="P:DNA replication proofreading"/>
    <property type="evidence" value="ECO:0007669"/>
    <property type="project" value="TreeGrafter"/>
</dbReference>
<proteinExistence type="predicted"/>
<dbReference type="RefSeq" id="WP_091508843.1">
    <property type="nucleotide sequence ID" value="NZ_FOLE01000002.1"/>
</dbReference>
<protein>
    <submittedName>
        <fullName evidence="2">DNA polymerase-3 subunit epsilon</fullName>
    </submittedName>
</protein>
<dbReference type="SUPFAM" id="SSF53098">
    <property type="entry name" value="Ribonuclease H-like"/>
    <property type="match status" value="1"/>
</dbReference>
<dbReference type="CDD" id="cd06127">
    <property type="entry name" value="DEDDh"/>
    <property type="match status" value="1"/>
</dbReference>
<accession>A0A1I1FVJ3</accession>
<dbReference type="STRING" id="927664.SAMN05421780_102330"/>
<dbReference type="Pfam" id="PF20600">
    <property type="entry name" value="ExoX-like_C"/>
    <property type="match status" value="1"/>
</dbReference>
<evidence type="ECO:0000313" key="2">
    <source>
        <dbReference type="EMBL" id="SFC03052.1"/>
    </source>
</evidence>
<dbReference type="GO" id="GO:0008408">
    <property type="term" value="F:3'-5' exonuclease activity"/>
    <property type="evidence" value="ECO:0007669"/>
    <property type="project" value="TreeGrafter"/>
</dbReference>